<organism evidence="1 2">
    <name type="scientific">Tanacetum coccineum</name>
    <dbReference type="NCBI Taxonomy" id="301880"/>
    <lineage>
        <taxon>Eukaryota</taxon>
        <taxon>Viridiplantae</taxon>
        <taxon>Streptophyta</taxon>
        <taxon>Embryophyta</taxon>
        <taxon>Tracheophyta</taxon>
        <taxon>Spermatophyta</taxon>
        <taxon>Magnoliopsida</taxon>
        <taxon>eudicotyledons</taxon>
        <taxon>Gunneridae</taxon>
        <taxon>Pentapetalae</taxon>
        <taxon>asterids</taxon>
        <taxon>campanulids</taxon>
        <taxon>Asterales</taxon>
        <taxon>Asteraceae</taxon>
        <taxon>Asteroideae</taxon>
        <taxon>Anthemideae</taxon>
        <taxon>Anthemidinae</taxon>
        <taxon>Tanacetum</taxon>
    </lineage>
</organism>
<keyword evidence="2" id="KW-1185">Reference proteome</keyword>
<evidence type="ECO:0000313" key="1">
    <source>
        <dbReference type="EMBL" id="GJT84363.1"/>
    </source>
</evidence>
<dbReference type="Proteomes" id="UP001151760">
    <property type="component" value="Unassembled WGS sequence"/>
</dbReference>
<name>A0ABQ5H916_9ASTR</name>
<comment type="caution">
    <text evidence="1">The sequence shown here is derived from an EMBL/GenBank/DDBJ whole genome shotgun (WGS) entry which is preliminary data.</text>
</comment>
<dbReference type="InterPro" id="IPR012677">
    <property type="entry name" value="Nucleotide-bd_a/b_plait_sf"/>
</dbReference>
<proteinExistence type="predicted"/>
<evidence type="ECO:0000313" key="2">
    <source>
        <dbReference type="Proteomes" id="UP001151760"/>
    </source>
</evidence>
<dbReference type="EMBL" id="BQNB010019351">
    <property type="protein sequence ID" value="GJT84363.1"/>
    <property type="molecule type" value="Genomic_DNA"/>
</dbReference>
<accession>A0ABQ5H916</accession>
<dbReference type="Gene3D" id="3.30.70.330">
    <property type="match status" value="1"/>
</dbReference>
<sequence>MSTIQAPVVYPSVRGKKVGVHGGPLFGQGILSSEVPIAIAVDVPLIIVVAICKSIYVDRWMEDTIGRLDWWPPFAETHYRGQYISVYGSSARSSALQTGKESLMIIEKLAYVKTIAQGGYPEAQHYQLLVGQSESNFRFLPCSHGDFLGSILETGIVRDKVRDIVLLGCDASMLLEPAEVMGSEKITLSNESVPANEPDQIRKITRKMTLKEYDKELDEKRKALVSLESEERKVVLDNDLAKMHLKGASTLASFEFLIFVLRVQPAGVKLEHEKIWMLLTNFQVPGPSSIIFALQVKRIVLFI</sequence>
<reference evidence="1" key="1">
    <citation type="journal article" date="2022" name="Int. J. Mol. Sci.">
        <title>Draft Genome of Tanacetum Coccineum: Genomic Comparison of Closely Related Tanacetum-Family Plants.</title>
        <authorList>
            <person name="Yamashiro T."/>
            <person name="Shiraishi A."/>
            <person name="Nakayama K."/>
            <person name="Satake H."/>
        </authorList>
    </citation>
    <scope>NUCLEOTIDE SEQUENCE</scope>
</reference>
<gene>
    <name evidence="1" type="ORF">Tco_1058705</name>
</gene>
<protein>
    <submittedName>
        <fullName evidence="1">Uncharacterized protein</fullName>
    </submittedName>
</protein>
<reference evidence="1" key="2">
    <citation type="submission" date="2022-01" db="EMBL/GenBank/DDBJ databases">
        <authorList>
            <person name="Yamashiro T."/>
            <person name="Shiraishi A."/>
            <person name="Satake H."/>
            <person name="Nakayama K."/>
        </authorList>
    </citation>
    <scope>NUCLEOTIDE SEQUENCE</scope>
</reference>